<keyword evidence="1" id="KW-0472">Membrane</keyword>
<dbReference type="PROSITE" id="PS00211">
    <property type="entry name" value="ABC_TRANSPORTER_1"/>
    <property type="match status" value="1"/>
</dbReference>
<sequence length="365" mass="40896">MLSLVAQEPSLFQGTSLCDGFYHLPRTIEVERGKIKGEKKKKKANRHALFSAGTIRENILLGVDPSQVSEEQLHQVCRDANIHDFIVSLPEGYETKIGSRGVSLSGGQKQRLSIARALVRNPRVLLLDEATSSLDSGTFLYLCLFLFPVRGHGLSIFPDALLWSHGLLLNRPLVAESEKLVQAAFERVSKGRTTVAVAHRLATIQNADVIYVLGEGKVLEKGSHTELLKRKGVYFHMVRFVFFPPSLPSIDDRRSRIRPSLYSTVTTLRNISWKRSRVCRFGRAARFVRFSLGFPTFGGRIDKRDSMYRYPFFIHVAGGLLCFGGAATSLLCICVNDHVFPHLQPSHVYIVRHLHSSRTLTLIAS</sequence>
<evidence type="ECO:0000313" key="4">
    <source>
        <dbReference type="Proteomes" id="UP001586593"/>
    </source>
</evidence>
<dbReference type="Gene3D" id="3.40.50.300">
    <property type="entry name" value="P-loop containing nucleotide triphosphate hydrolases"/>
    <property type="match status" value="2"/>
</dbReference>
<feature type="transmembrane region" description="Helical" evidence="1">
    <location>
        <begin position="310"/>
        <end position="331"/>
    </location>
</feature>
<dbReference type="EMBL" id="JAZHXJ010002759">
    <property type="protein sequence ID" value="KAL1836849.1"/>
    <property type="molecule type" value="Genomic_DNA"/>
</dbReference>
<organism evidence="3 4">
    <name type="scientific">Phialemonium thermophilum</name>
    <dbReference type="NCBI Taxonomy" id="223376"/>
    <lineage>
        <taxon>Eukaryota</taxon>
        <taxon>Fungi</taxon>
        <taxon>Dikarya</taxon>
        <taxon>Ascomycota</taxon>
        <taxon>Pezizomycotina</taxon>
        <taxon>Sordariomycetes</taxon>
        <taxon>Sordariomycetidae</taxon>
        <taxon>Cephalothecales</taxon>
        <taxon>Cephalothecaceae</taxon>
        <taxon>Phialemonium</taxon>
    </lineage>
</organism>
<keyword evidence="4" id="KW-1185">Reference proteome</keyword>
<feature type="domain" description="ABC transporter" evidence="2">
    <location>
        <begin position="2"/>
        <end position="240"/>
    </location>
</feature>
<dbReference type="PANTHER" id="PTHR24221:SF213">
    <property type="entry name" value="ABC MULTIDRUG TRANSPORTER (EUROFUNG)"/>
    <property type="match status" value="1"/>
</dbReference>
<dbReference type="PANTHER" id="PTHR24221">
    <property type="entry name" value="ATP-BINDING CASSETTE SUB-FAMILY B"/>
    <property type="match status" value="1"/>
</dbReference>
<dbReference type="InterPro" id="IPR039421">
    <property type="entry name" value="Type_1_exporter"/>
</dbReference>
<proteinExistence type="predicted"/>
<name>A0ABR3V505_9PEZI</name>
<dbReference type="InterPro" id="IPR027417">
    <property type="entry name" value="P-loop_NTPase"/>
</dbReference>
<evidence type="ECO:0000256" key="1">
    <source>
        <dbReference type="SAM" id="Phobius"/>
    </source>
</evidence>
<dbReference type="Proteomes" id="UP001586593">
    <property type="component" value="Unassembled WGS sequence"/>
</dbReference>
<dbReference type="InterPro" id="IPR017871">
    <property type="entry name" value="ABC_transporter-like_CS"/>
</dbReference>
<dbReference type="SUPFAM" id="SSF52540">
    <property type="entry name" value="P-loop containing nucleoside triphosphate hydrolases"/>
    <property type="match status" value="2"/>
</dbReference>
<keyword evidence="1" id="KW-1133">Transmembrane helix</keyword>
<keyword evidence="1" id="KW-0812">Transmembrane</keyword>
<comment type="caution">
    <text evidence="3">The sequence shown here is derived from an EMBL/GenBank/DDBJ whole genome shotgun (WGS) entry which is preliminary data.</text>
</comment>
<dbReference type="Pfam" id="PF00005">
    <property type="entry name" value="ABC_tran"/>
    <property type="match status" value="1"/>
</dbReference>
<dbReference type="InterPro" id="IPR003439">
    <property type="entry name" value="ABC_transporter-like_ATP-bd"/>
</dbReference>
<reference evidence="3 4" key="1">
    <citation type="journal article" date="2024" name="Commun. Biol.">
        <title>Comparative genomic analysis of thermophilic fungi reveals convergent evolutionary adaptations and gene losses.</title>
        <authorList>
            <person name="Steindorff A.S."/>
            <person name="Aguilar-Pontes M.V."/>
            <person name="Robinson A.J."/>
            <person name="Andreopoulos B."/>
            <person name="LaButti K."/>
            <person name="Kuo A."/>
            <person name="Mondo S."/>
            <person name="Riley R."/>
            <person name="Otillar R."/>
            <person name="Haridas S."/>
            <person name="Lipzen A."/>
            <person name="Grimwood J."/>
            <person name="Schmutz J."/>
            <person name="Clum A."/>
            <person name="Reid I.D."/>
            <person name="Moisan M.C."/>
            <person name="Butler G."/>
            <person name="Nguyen T.T.M."/>
            <person name="Dewar K."/>
            <person name="Conant G."/>
            <person name="Drula E."/>
            <person name="Henrissat B."/>
            <person name="Hansel C."/>
            <person name="Singer S."/>
            <person name="Hutchinson M.I."/>
            <person name="de Vries R.P."/>
            <person name="Natvig D.O."/>
            <person name="Powell A.J."/>
            <person name="Tsang A."/>
            <person name="Grigoriev I.V."/>
        </authorList>
    </citation>
    <scope>NUCLEOTIDE SEQUENCE [LARGE SCALE GENOMIC DNA]</scope>
    <source>
        <strain evidence="3 4">ATCC 24622</strain>
    </source>
</reference>
<evidence type="ECO:0000259" key="2">
    <source>
        <dbReference type="PROSITE" id="PS50893"/>
    </source>
</evidence>
<gene>
    <name evidence="3" type="ORF">VTK73DRAFT_4911</name>
</gene>
<dbReference type="PROSITE" id="PS50893">
    <property type="entry name" value="ABC_TRANSPORTER_2"/>
    <property type="match status" value="1"/>
</dbReference>
<accession>A0ABR3V505</accession>
<protein>
    <recommendedName>
        <fullName evidence="2">ABC transporter domain-containing protein</fullName>
    </recommendedName>
</protein>
<evidence type="ECO:0000313" key="3">
    <source>
        <dbReference type="EMBL" id="KAL1836849.1"/>
    </source>
</evidence>